<comment type="caution">
    <text evidence="1">The sequence shown here is derived from an EMBL/GenBank/DDBJ whole genome shotgun (WGS) entry which is preliminary data.</text>
</comment>
<name>A0AAV3K1H5_ACIBA</name>
<organism evidence="1 2">
    <name type="scientific">Acinetobacter baumannii EGD-HP18</name>
    <dbReference type="NCBI Taxonomy" id="1358412"/>
    <lineage>
        <taxon>Bacteria</taxon>
        <taxon>Pseudomonadati</taxon>
        <taxon>Pseudomonadota</taxon>
        <taxon>Gammaproteobacteria</taxon>
        <taxon>Moraxellales</taxon>
        <taxon>Moraxellaceae</taxon>
        <taxon>Acinetobacter</taxon>
        <taxon>Acinetobacter calcoaceticus/baumannii complex</taxon>
    </lineage>
</organism>
<dbReference type="Proteomes" id="UP000016517">
    <property type="component" value="Unassembled WGS sequence"/>
</dbReference>
<evidence type="ECO:0000313" key="1">
    <source>
        <dbReference type="EMBL" id="ERH70146.1"/>
    </source>
</evidence>
<dbReference type="RefSeq" id="WP_000717400.1">
    <property type="nucleotide sequence ID" value="NZ_AVST01000056.1"/>
</dbReference>
<dbReference type="AlphaFoldDB" id="A0AAV3K1H5"/>
<dbReference type="EMBL" id="AVST01000056">
    <property type="protein sequence ID" value="ERH70146.1"/>
    <property type="molecule type" value="Genomic_DNA"/>
</dbReference>
<proteinExistence type="predicted"/>
<protein>
    <submittedName>
        <fullName evidence="1">Uncharacterized protein</fullName>
    </submittedName>
</protein>
<reference evidence="1 2" key="1">
    <citation type="submission" date="2013-08" db="EMBL/GenBank/DDBJ databases">
        <title>Study of Ammonical-Nitrogen removal by Nitrification Denitrification process using lab isolates.</title>
        <authorList>
            <person name="Khardenavis A.A."/>
            <person name="Pal R.R."/>
            <person name="Kapley A."/>
            <person name="Qureshi A."/>
            <person name="Purohit H.J."/>
        </authorList>
    </citation>
    <scope>NUCLEOTIDE SEQUENCE [LARGE SCALE GENOMIC DNA]</scope>
    <source>
        <strain evidence="1 2">EGD-HP18</strain>
    </source>
</reference>
<sequence length="99" mass="11928">MKKIATNQLNLEDVPTDYKWNSFVQFALSFDPRLEIDQWSESDYISPNRLPTKSDSIIGLRSYLYHLQRVNNQEINDENTLKFRVEKVYILLREKLREF</sequence>
<accession>A0AAV3K1H5</accession>
<evidence type="ECO:0000313" key="2">
    <source>
        <dbReference type="Proteomes" id="UP000016517"/>
    </source>
</evidence>
<gene>
    <name evidence="1" type="ORF">N173_15370</name>
</gene>